<dbReference type="Gene3D" id="2.40.10.10">
    <property type="entry name" value="Trypsin-like serine proteases"/>
    <property type="match status" value="1"/>
</dbReference>
<dbReference type="InterPro" id="IPR001254">
    <property type="entry name" value="Trypsin_dom"/>
</dbReference>
<comment type="similarity">
    <text evidence="1">Belongs to the peptidase S1 family.</text>
</comment>
<organism evidence="8 9">
    <name type="scientific">Iphiclides podalirius</name>
    <name type="common">scarce swallowtail</name>
    <dbReference type="NCBI Taxonomy" id="110791"/>
    <lineage>
        <taxon>Eukaryota</taxon>
        <taxon>Metazoa</taxon>
        <taxon>Ecdysozoa</taxon>
        <taxon>Arthropoda</taxon>
        <taxon>Hexapoda</taxon>
        <taxon>Insecta</taxon>
        <taxon>Pterygota</taxon>
        <taxon>Neoptera</taxon>
        <taxon>Endopterygota</taxon>
        <taxon>Lepidoptera</taxon>
        <taxon>Glossata</taxon>
        <taxon>Ditrysia</taxon>
        <taxon>Papilionoidea</taxon>
        <taxon>Papilionidae</taxon>
        <taxon>Papilioninae</taxon>
        <taxon>Iphiclides</taxon>
    </lineage>
</organism>
<dbReference type="Pfam" id="PF00089">
    <property type="entry name" value="Trypsin"/>
    <property type="match status" value="1"/>
</dbReference>
<keyword evidence="4 6" id="KW-0720">Serine protease</keyword>
<evidence type="ECO:0000256" key="3">
    <source>
        <dbReference type="ARBA" id="ARBA00022801"/>
    </source>
</evidence>
<evidence type="ECO:0000313" key="9">
    <source>
        <dbReference type="Proteomes" id="UP000837857"/>
    </source>
</evidence>
<dbReference type="InterPro" id="IPR018114">
    <property type="entry name" value="TRYPSIN_HIS"/>
</dbReference>
<dbReference type="CDD" id="cd00190">
    <property type="entry name" value="Tryp_SPc"/>
    <property type="match status" value="1"/>
</dbReference>
<dbReference type="PANTHER" id="PTHR24276">
    <property type="entry name" value="POLYSERASE-RELATED"/>
    <property type="match status" value="1"/>
</dbReference>
<sequence>MFFKEVFRFKILLYGILWILFASISEVTGASPRILGGYRAPKEFGRFHASLQNLTGDHVCGGAVVSRKHLLTAAHCVHRAKPQFIKVVVGTNDLDIGGKEYKVKKIHVYRGYNSTLRQNDIAMISIKGLFHSNNIHILKLPETQLQDGDPIILSGFGANQAYGVSSRQMYALNLTVFCQKTCRFAMRYTKEVTDSMFCTFSKIGQGTCHGDSGGPLVKDNVLVGLVSWGIPCAVGFPDVHTRTYHYVDWILSQIRRKQHKWPSLIKINTEVELSLSK</sequence>
<accession>A0ABN8HXE9</accession>
<dbReference type="InterPro" id="IPR009003">
    <property type="entry name" value="Peptidase_S1_PA"/>
</dbReference>
<evidence type="ECO:0000256" key="2">
    <source>
        <dbReference type="ARBA" id="ARBA00022670"/>
    </source>
</evidence>
<dbReference type="InterPro" id="IPR001314">
    <property type="entry name" value="Peptidase_S1A"/>
</dbReference>
<dbReference type="PROSITE" id="PS50240">
    <property type="entry name" value="TRYPSIN_DOM"/>
    <property type="match status" value="1"/>
</dbReference>
<keyword evidence="5" id="KW-1015">Disulfide bond</keyword>
<feature type="domain" description="Peptidase S1" evidence="7">
    <location>
        <begin position="34"/>
        <end position="255"/>
    </location>
</feature>
<dbReference type="PROSITE" id="PS00134">
    <property type="entry name" value="TRYPSIN_HIS"/>
    <property type="match status" value="1"/>
</dbReference>
<dbReference type="PRINTS" id="PR00722">
    <property type="entry name" value="CHYMOTRYPSIN"/>
</dbReference>
<evidence type="ECO:0000256" key="4">
    <source>
        <dbReference type="ARBA" id="ARBA00022825"/>
    </source>
</evidence>
<dbReference type="InterPro" id="IPR050430">
    <property type="entry name" value="Peptidase_S1"/>
</dbReference>
<keyword evidence="2 6" id="KW-0645">Protease</keyword>
<dbReference type="InterPro" id="IPR033116">
    <property type="entry name" value="TRYPSIN_SER"/>
</dbReference>
<reference evidence="8" key="1">
    <citation type="submission" date="2022-03" db="EMBL/GenBank/DDBJ databases">
        <authorList>
            <person name="Martin H S."/>
        </authorList>
    </citation>
    <scope>NUCLEOTIDE SEQUENCE</scope>
</reference>
<dbReference type="Proteomes" id="UP000837857">
    <property type="component" value="Chromosome 12"/>
</dbReference>
<proteinExistence type="inferred from homology"/>
<dbReference type="EMBL" id="OW152824">
    <property type="protein sequence ID" value="CAH2040640.1"/>
    <property type="molecule type" value="Genomic_DNA"/>
</dbReference>
<keyword evidence="9" id="KW-1185">Reference proteome</keyword>
<feature type="non-terminal residue" evidence="8">
    <location>
        <position position="277"/>
    </location>
</feature>
<dbReference type="SMART" id="SM00020">
    <property type="entry name" value="Tryp_SPc"/>
    <property type="match status" value="1"/>
</dbReference>
<keyword evidence="3 6" id="KW-0378">Hydrolase</keyword>
<evidence type="ECO:0000256" key="6">
    <source>
        <dbReference type="RuleBase" id="RU363034"/>
    </source>
</evidence>
<gene>
    <name evidence="8" type="ORF">IPOD504_LOCUS2697</name>
</gene>
<evidence type="ECO:0000259" key="7">
    <source>
        <dbReference type="PROSITE" id="PS50240"/>
    </source>
</evidence>
<evidence type="ECO:0000313" key="8">
    <source>
        <dbReference type="EMBL" id="CAH2040640.1"/>
    </source>
</evidence>
<evidence type="ECO:0000256" key="5">
    <source>
        <dbReference type="ARBA" id="ARBA00023157"/>
    </source>
</evidence>
<protein>
    <recommendedName>
        <fullName evidence="7">Peptidase S1 domain-containing protein</fullName>
    </recommendedName>
</protein>
<dbReference type="PROSITE" id="PS00135">
    <property type="entry name" value="TRYPSIN_SER"/>
    <property type="match status" value="1"/>
</dbReference>
<dbReference type="SUPFAM" id="SSF50494">
    <property type="entry name" value="Trypsin-like serine proteases"/>
    <property type="match status" value="1"/>
</dbReference>
<evidence type="ECO:0000256" key="1">
    <source>
        <dbReference type="ARBA" id="ARBA00007664"/>
    </source>
</evidence>
<dbReference type="PANTHER" id="PTHR24276:SF98">
    <property type="entry name" value="FI18310P1-RELATED"/>
    <property type="match status" value="1"/>
</dbReference>
<name>A0ABN8HXE9_9NEOP</name>
<dbReference type="InterPro" id="IPR043504">
    <property type="entry name" value="Peptidase_S1_PA_chymotrypsin"/>
</dbReference>